<keyword evidence="3" id="KW-1185">Reference proteome</keyword>
<organism evidence="2 3">
    <name type="scientific">Penicillium angulare</name>
    <dbReference type="NCBI Taxonomy" id="116970"/>
    <lineage>
        <taxon>Eukaryota</taxon>
        <taxon>Fungi</taxon>
        <taxon>Dikarya</taxon>
        <taxon>Ascomycota</taxon>
        <taxon>Pezizomycotina</taxon>
        <taxon>Eurotiomycetes</taxon>
        <taxon>Eurotiomycetidae</taxon>
        <taxon>Eurotiales</taxon>
        <taxon>Aspergillaceae</taxon>
        <taxon>Penicillium</taxon>
    </lineage>
</organism>
<dbReference type="PANTHER" id="PTHR43194:SF2">
    <property type="entry name" value="PEROXISOMAL MEMBRANE PROTEIN LPX1"/>
    <property type="match status" value="1"/>
</dbReference>
<evidence type="ECO:0000313" key="2">
    <source>
        <dbReference type="EMBL" id="KAJ5100773.1"/>
    </source>
</evidence>
<sequence>MAADDLYRRTPPCTQLSFLTNKLSSESAVRQISILVHGWGCQATHFIPLIASLSANGENAEHGFLYLAVDLAGHGESPTSILPGPEKGGTAELIVSLFYEVLYQQKCYYGINSTEAQKLSPIILHGHSMGTLTTLELLTAFEDRSPVRVSHLILLDGSWTGGLTAESLNSGDL</sequence>
<reference evidence="2" key="1">
    <citation type="submission" date="2022-11" db="EMBL/GenBank/DDBJ databases">
        <authorList>
            <person name="Petersen C."/>
        </authorList>
    </citation>
    <scope>NUCLEOTIDE SEQUENCE</scope>
    <source>
        <strain evidence="2">IBT 30069</strain>
    </source>
</reference>
<dbReference type="AlphaFoldDB" id="A0A9W9FIL6"/>
<evidence type="ECO:0000259" key="1">
    <source>
        <dbReference type="Pfam" id="PF12697"/>
    </source>
</evidence>
<evidence type="ECO:0000313" key="3">
    <source>
        <dbReference type="Proteomes" id="UP001149165"/>
    </source>
</evidence>
<dbReference type="InterPro" id="IPR050228">
    <property type="entry name" value="Carboxylesterase_BioH"/>
</dbReference>
<feature type="domain" description="AB hydrolase-1" evidence="1">
    <location>
        <begin position="34"/>
        <end position="163"/>
    </location>
</feature>
<reference evidence="2" key="2">
    <citation type="journal article" date="2023" name="IMA Fungus">
        <title>Comparative genomic study of the Penicillium genus elucidates a diverse pangenome and 15 lateral gene transfer events.</title>
        <authorList>
            <person name="Petersen C."/>
            <person name="Sorensen T."/>
            <person name="Nielsen M.R."/>
            <person name="Sondergaard T.E."/>
            <person name="Sorensen J.L."/>
            <person name="Fitzpatrick D.A."/>
            <person name="Frisvad J.C."/>
            <person name="Nielsen K.L."/>
        </authorList>
    </citation>
    <scope>NUCLEOTIDE SEQUENCE</scope>
    <source>
        <strain evidence="2">IBT 30069</strain>
    </source>
</reference>
<dbReference type="OrthoDB" id="8119704at2759"/>
<dbReference type="GO" id="GO:0017000">
    <property type="term" value="P:antibiotic biosynthetic process"/>
    <property type="evidence" value="ECO:0007669"/>
    <property type="project" value="UniProtKB-ARBA"/>
</dbReference>
<name>A0A9W9FIL6_9EURO</name>
<dbReference type="InterPro" id="IPR000073">
    <property type="entry name" value="AB_hydrolase_1"/>
</dbReference>
<dbReference type="Pfam" id="PF12697">
    <property type="entry name" value="Abhydrolase_6"/>
    <property type="match status" value="1"/>
</dbReference>
<dbReference type="PANTHER" id="PTHR43194">
    <property type="entry name" value="HYDROLASE ALPHA/BETA FOLD FAMILY"/>
    <property type="match status" value="1"/>
</dbReference>
<dbReference type="InterPro" id="IPR029058">
    <property type="entry name" value="AB_hydrolase_fold"/>
</dbReference>
<accession>A0A9W9FIL6</accession>
<dbReference type="SUPFAM" id="SSF53474">
    <property type="entry name" value="alpha/beta-Hydrolases"/>
    <property type="match status" value="1"/>
</dbReference>
<dbReference type="GO" id="GO:0072330">
    <property type="term" value="P:monocarboxylic acid biosynthetic process"/>
    <property type="evidence" value="ECO:0007669"/>
    <property type="project" value="UniProtKB-ARBA"/>
</dbReference>
<protein>
    <submittedName>
        <fullName evidence="2">Alpha/beta-hydrolase</fullName>
    </submittedName>
</protein>
<comment type="caution">
    <text evidence="2">The sequence shown here is derived from an EMBL/GenBank/DDBJ whole genome shotgun (WGS) entry which is preliminary data.</text>
</comment>
<dbReference type="EMBL" id="JAPQKH010000004">
    <property type="protein sequence ID" value="KAJ5100773.1"/>
    <property type="molecule type" value="Genomic_DNA"/>
</dbReference>
<dbReference type="Gene3D" id="3.40.50.1820">
    <property type="entry name" value="alpha/beta hydrolase"/>
    <property type="match status" value="1"/>
</dbReference>
<proteinExistence type="predicted"/>
<dbReference type="Proteomes" id="UP001149165">
    <property type="component" value="Unassembled WGS sequence"/>
</dbReference>
<gene>
    <name evidence="2" type="ORF">N7456_006825</name>
</gene>